<dbReference type="PANTHER" id="PTHR13304">
    <property type="entry name" value="GLYCOSYLPHOSPHATIDYLINOSITOL ANCHOR ATTACHMENT 1 PROTEIN"/>
    <property type="match status" value="1"/>
</dbReference>
<dbReference type="EMBL" id="VJMH01007322">
    <property type="protein sequence ID" value="KAF0684121.1"/>
    <property type="molecule type" value="Genomic_DNA"/>
</dbReference>
<keyword evidence="1" id="KW-0472">Membrane</keyword>
<dbReference type="Pfam" id="PF04114">
    <property type="entry name" value="Gaa1"/>
    <property type="match status" value="1"/>
</dbReference>
<feature type="transmembrane region" description="Helical" evidence="1">
    <location>
        <begin position="119"/>
        <end position="144"/>
    </location>
</feature>
<dbReference type="GO" id="GO:0016255">
    <property type="term" value="P:attachment of GPI anchor to protein"/>
    <property type="evidence" value="ECO:0007669"/>
    <property type="project" value="TreeGrafter"/>
</dbReference>
<evidence type="ECO:0000313" key="4">
    <source>
        <dbReference type="Proteomes" id="UP000332933"/>
    </source>
</evidence>
<feature type="transmembrane region" description="Helical" evidence="1">
    <location>
        <begin position="165"/>
        <end position="185"/>
    </location>
</feature>
<sequence>MTLLRFMKTLATGPSGPHANFIHYNIDAITLSALHDRTSITTTAPLRLVHWMRSIETVVRAVSNLEEKFHQSFYLYLLPSTRTFVSIGEYYYPMVLVMLPLFAHTLFHSTNTGGLRTAFALASFAVAAALGSILLVLTTHLSLLDPFVPLLDLTRTHHETLSRSYCWTLAGVAVACQVAAVRWFLPTLARLPALDGCVDESQWHRQMQEHRAEFEASKPEPDKDVLALESSPPYAVDNGWRAVKVLLTIYVIIVHCAIGILNYPFALACTLPMTILVALNAPSAESTAVHSGVNAVLLFLLSPAVSLLLLQHLHPSILDSLAYAINGYARHGLFAVPYLCWVYFPVHTLAVWVFVFSTAANDDSTTHDTDDTATK</sequence>
<keyword evidence="1" id="KW-0812">Transmembrane</keyword>
<protein>
    <submittedName>
        <fullName evidence="3">Aste57867_23908 protein</fullName>
    </submittedName>
</protein>
<feature type="transmembrane region" description="Helical" evidence="1">
    <location>
        <begin position="90"/>
        <end position="107"/>
    </location>
</feature>
<proteinExistence type="predicted"/>
<keyword evidence="1" id="KW-1133">Transmembrane helix</keyword>
<evidence type="ECO:0000256" key="1">
    <source>
        <dbReference type="SAM" id="Phobius"/>
    </source>
</evidence>
<feature type="transmembrane region" description="Helical" evidence="1">
    <location>
        <begin position="249"/>
        <end position="279"/>
    </location>
</feature>
<feature type="transmembrane region" description="Helical" evidence="1">
    <location>
        <begin position="291"/>
        <end position="313"/>
    </location>
</feature>
<reference evidence="3 4" key="1">
    <citation type="submission" date="2019-03" db="EMBL/GenBank/DDBJ databases">
        <authorList>
            <person name="Gaulin E."/>
            <person name="Dumas B."/>
        </authorList>
    </citation>
    <scope>NUCLEOTIDE SEQUENCE [LARGE SCALE GENOMIC DNA]</scope>
    <source>
        <strain evidence="3">CBS 568.67</strain>
    </source>
</reference>
<dbReference type="GO" id="GO:0042765">
    <property type="term" value="C:GPI-anchor transamidase complex"/>
    <property type="evidence" value="ECO:0007669"/>
    <property type="project" value="InterPro"/>
</dbReference>
<organism evidence="3 4">
    <name type="scientific">Aphanomyces stellatus</name>
    <dbReference type="NCBI Taxonomy" id="120398"/>
    <lineage>
        <taxon>Eukaryota</taxon>
        <taxon>Sar</taxon>
        <taxon>Stramenopiles</taxon>
        <taxon>Oomycota</taxon>
        <taxon>Saprolegniomycetes</taxon>
        <taxon>Saprolegniales</taxon>
        <taxon>Verrucalvaceae</taxon>
        <taxon>Aphanomyces</taxon>
    </lineage>
</organism>
<feature type="transmembrane region" description="Helical" evidence="1">
    <location>
        <begin position="333"/>
        <end position="355"/>
    </location>
</feature>
<dbReference type="AlphaFoldDB" id="A0A485LNV7"/>
<dbReference type="InterPro" id="IPR007246">
    <property type="entry name" value="Gaa1"/>
</dbReference>
<accession>A0A485LNV7</accession>
<reference evidence="2" key="2">
    <citation type="submission" date="2019-06" db="EMBL/GenBank/DDBJ databases">
        <title>Genomics analysis of Aphanomyces spp. identifies a new class of oomycete effector associated with host adaptation.</title>
        <authorList>
            <person name="Gaulin E."/>
        </authorList>
    </citation>
    <scope>NUCLEOTIDE SEQUENCE</scope>
    <source>
        <strain evidence="2">CBS 578.67</strain>
    </source>
</reference>
<dbReference type="EMBL" id="CAADRA010007348">
    <property type="protein sequence ID" value="VFU00551.1"/>
    <property type="molecule type" value="Genomic_DNA"/>
</dbReference>
<dbReference type="PANTHER" id="PTHR13304:SF0">
    <property type="entry name" value="GLYCOSYLPHOSPHATIDYLINOSITOL ANCHOR ATTACHMENT 1 PROTEIN"/>
    <property type="match status" value="1"/>
</dbReference>
<evidence type="ECO:0000313" key="3">
    <source>
        <dbReference type="EMBL" id="VFU00551.1"/>
    </source>
</evidence>
<gene>
    <name evidence="3" type="primary">Aste57867_23908</name>
    <name evidence="2" type="ORF">As57867_023835</name>
    <name evidence="3" type="ORF">ASTE57867_23908</name>
</gene>
<evidence type="ECO:0000313" key="2">
    <source>
        <dbReference type="EMBL" id="KAF0684121.1"/>
    </source>
</evidence>
<keyword evidence="4" id="KW-1185">Reference proteome</keyword>
<name>A0A485LNV7_9STRA</name>
<dbReference type="OrthoDB" id="445301at2759"/>
<dbReference type="Proteomes" id="UP000332933">
    <property type="component" value="Unassembled WGS sequence"/>
</dbReference>